<dbReference type="SUPFAM" id="SSF50249">
    <property type="entry name" value="Nucleic acid-binding proteins"/>
    <property type="match status" value="2"/>
</dbReference>
<dbReference type="PANTHER" id="PTHR47165:SF4">
    <property type="entry name" value="OS03G0429900 PROTEIN"/>
    <property type="match status" value="1"/>
</dbReference>
<accession>A0A8T0T8D1</accession>
<dbReference type="CDD" id="cd04481">
    <property type="entry name" value="RPA1_DBD_B_like"/>
    <property type="match status" value="1"/>
</dbReference>
<dbReference type="InterPro" id="IPR012340">
    <property type="entry name" value="NA-bd_OB-fold"/>
</dbReference>
<dbReference type="Proteomes" id="UP000823388">
    <property type="component" value="Chromosome 4N"/>
</dbReference>
<dbReference type="CDD" id="cd04480">
    <property type="entry name" value="RPA1_DBD_A_like"/>
    <property type="match status" value="1"/>
</dbReference>
<gene>
    <name evidence="1" type="ORF">PVAP13_4NG121149</name>
</gene>
<dbReference type="AlphaFoldDB" id="A0A8T0T8D1"/>
<dbReference type="Gene3D" id="2.40.50.140">
    <property type="entry name" value="Nucleic acid-binding proteins"/>
    <property type="match status" value="2"/>
</dbReference>
<evidence type="ECO:0000313" key="2">
    <source>
        <dbReference type="Proteomes" id="UP000823388"/>
    </source>
</evidence>
<proteinExistence type="predicted"/>
<dbReference type="EMBL" id="CM029044">
    <property type="protein sequence ID" value="KAG2604666.1"/>
    <property type="molecule type" value="Genomic_DNA"/>
</dbReference>
<dbReference type="PANTHER" id="PTHR47165">
    <property type="entry name" value="OS03G0429900 PROTEIN"/>
    <property type="match status" value="1"/>
</dbReference>
<protein>
    <recommendedName>
        <fullName evidence="3">DUF223 domain-containing protein</fullName>
    </recommendedName>
</protein>
<reference evidence="1" key="1">
    <citation type="submission" date="2020-05" db="EMBL/GenBank/DDBJ databases">
        <title>WGS assembly of Panicum virgatum.</title>
        <authorList>
            <person name="Lovell J.T."/>
            <person name="Jenkins J."/>
            <person name="Shu S."/>
            <person name="Juenger T.E."/>
            <person name="Schmutz J."/>
        </authorList>
    </citation>
    <scope>NUCLEOTIDE SEQUENCE</scope>
    <source>
        <strain evidence="1">AP13</strain>
    </source>
</reference>
<evidence type="ECO:0000313" key="1">
    <source>
        <dbReference type="EMBL" id="KAG2604666.1"/>
    </source>
</evidence>
<sequence length="237" mass="26365">MSSMTKLADITSGQQNCKVLARITRLWDSKNMNSRAADPLISIDGVILDEDGKMAHISVPKKLEKQFRPSLTQGSVYMFANPIAVDTKQKAYIYHHQDYMLQFQHTSTVNRLQTRGGTIPRFAFNLCPFDQLASKNIRSKPLINLIGVISDVGPYDFASPTSNKKLQKIQICDLEEQTQQLLLWSEHGESFDGDNTIQQSKNGIVVAIFAGLTVGNFSGQIEASSSYATQVFIDSDL</sequence>
<evidence type="ECO:0008006" key="3">
    <source>
        <dbReference type="Google" id="ProtNLM"/>
    </source>
</evidence>
<keyword evidence="2" id="KW-1185">Reference proteome</keyword>
<name>A0A8T0T8D1_PANVG</name>
<organism evidence="1 2">
    <name type="scientific">Panicum virgatum</name>
    <name type="common">Blackwell switchgrass</name>
    <dbReference type="NCBI Taxonomy" id="38727"/>
    <lineage>
        <taxon>Eukaryota</taxon>
        <taxon>Viridiplantae</taxon>
        <taxon>Streptophyta</taxon>
        <taxon>Embryophyta</taxon>
        <taxon>Tracheophyta</taxon>
        <taxon>Spermatophyta</taxon>
        <taxon>Magnoliopsida</taxon>
        <taxon>Liliopsida</taxon>
        <taxon>Poales</taxon>
        <taxon>Poaceae</taxon>
        <taxon>PACMAD clade</taxon>
        <taxon>Panicoideae</taxon>
        <taxon>Panicodae</taxon>
        <taxon>Paniceae</taxon>
        <taxon>Panicinae</taxon>
        <taxon>Panicum</taxon>
        <taxon>Panicum sect. Hiantes</taxon>
    </lineage>
</organism>
<comment type="caution">
    <text evidence="1">The sequence shown here is derived from an EMBL/GenBank/DDBJ whole genome shotgun (WGS) entry which is preliminary data.</text>
</comment>